<gene>
    <name evidence="1" type="ORF">SAMN04488074_10646</name>
</gene>
<dbReference type="Gene3D" id="3.30.70.2970">
    <property type="entry name" value="Protein of unknown function (DUF541), domain 2"/>
    <property type="match status" value="1"/>
</dbReference>
<dbReference type="PANTHER" id="PTHR34387:SF1">
    <property type="entry name" value="PERIPLASMIC IMMUNOGENIC PROTEIN"/>
    <property type="match status" value="1"/>
</dbReference>
<organism evidence="1 2">
    <name type="scientific">Lentzea albidocapillata subsp. violacea</name>
    <dbReference type="NCBI Taxonomy" id="128104"/>
    <lineage>
        <taxon>Bacteria</taxon>
        <taxon>Bacillati</taxon>
        <taxon>Actinomycetota</taxon>
        <taxon>Actinomycetes</taxon>
        <taxon>Pseudonocardiales</taxon>
        <taxon>Pseudonocardiaceae</taxon>
        <taxon>Lentzea</taxon>
    </lineage>
</organism>
<dbReference type="PANTHER" id="PTHR34387">
    <property type="entry name" value="SLR1258 PROTEIN"/>
    <property type="match status" value="1"/>
</dbReference>
<dbReference type="Pfam" id="PF04402">
    <property type="entry name" value="SIMPL"/>
    <property type="match status" value="1"/>
</dbReference>
<dbReference type="GO" id="GO:0006974">
    <property type="term" value="P:DNA damage response"/>
    <property type="evidence" value="ECO:0007669"/>
    <property type="project" value="TreeGrafter"/>
</dbReference>
<dbReference type="AlphaFoldDB" id="A0A1G9CTZ4"/>
<name>A0A1G9CTZ4_9PSEU</name>
<accession>A0A1G9CTZ4</accession>
<dbReference type="EMBL" id="FNET01000006">
    <property type="protein sequence ID" value="SDK54864.1"/>
    <property type="molecule type" value="Genomic_DNA"/>
</dbReference>
<evidence type="ECO:0000313" key="2">
    <source>
        <dbReference type="Proteomes" id="UP000199682"/>
    </source>
</evidence>
<proteinExistence type="predicted"/>
<dbReference type="Gene3D" id="3.30.110.170">
    <property type="entry name" value="Protein of unknown function (DUF541), domain 1"/>
    <property type="match status" value="1"/>
</dbReference>
<dbReference type="InterPro" id="IPR052022">
    <property type="entry name" value="26kDa_periplasmic_antigen"/>
</dbReference>
<protein>
    <recommendedName>
        <fullName evidence="3">SIMPL domain-containing protein</fullName>
    </recommendedName>
</protein>
<reference evidence="2" key="1">
    <citation type="submission" date="2016-10" db="EMBL/GenBank/DDBJ databases">
        <authorList>
            <person name="Varghese N."/>
            <person name="Submissions S."/>
        </authorList>
    </citation>
    <scope>NUCLEOTIDE SEQUENCE [LARGE SCALE GENOMIC DNA]</scope>
    <source>
        <strain evidence="2">DSM 44796</strain>
    </source>
</reference>
<dbReference type="InterPro" id="IPR007497">
    <property type="entry name" value="SIMPL/DUF541"/>
</dbReference>
<sequence length="214" mass="23406">MNPCAGWLAHVAEVVTKGTGEVERTADRAQVDVTFEALGAERSEAVSMLNQRISAVEPLLEEFEVRSRQLSAHDNWDNNQRVGSRASQQYVIWVKNLDRLDALLAELVQAEPSWINGPSWTLVDDTEAIREAQREAVADALRRAEGYATALGRRLGPLLRIGDTEGGAHYQPRMMSGAASFEMAGPAGMVDQLNLKAQQITVSASCTATWSLLD</sequence>
<dbReference type="Proteomes" id="UP000199682">
    <property type="component" value="Unassembled WGS sequence"/>
</dbReference>
<evidence type="ECO:0000313" key="1">
    <source>
        <dbReference type="EMBL" id="SDK54864.1"/>
    </source>
</evidence>
<evidence type="ECO:0008006" key="3">
    <source>
        <dbReference type="Google" id="ProtNLM"/>
    </source>
</evidence>